<dbReference type="InterPro" id="IPR018445">
    <property type="entry name" value="Put_Phosphate_transp_reg"/>
</dbReference>
<sequence>MEIFKKEKRVRELVINHMSAVHDCLSETRGMLEDYVAGDTEASALKSQAVKRHEQEADRIKREARAVLHQGAFLPQIRADLNRLVEMVDGIADAGDTTARFIVDQSPHIPGEFVADLLDLFGSSVTCFHELRMALEDYVMPEGDIESLKEHVIRVGVIESEIDGRQAHLTRGIFDSDIDLALKLHLQQLVLLVARISDISEDVSDELESVVMGSVV</sequence>
<dbReference type="RefSeq" id="WP_354693665.1">
    <property type="nucleotide sequence ID" value="NZ_JAZHOG010000001.1"/>
</dbReference>
<comment type="similarity">
    <text evidence="1">Belongs to the UPF0111 family.</text>
</comment>
<gene>
    <name evidence="2" type="ORF">V3330_01800</name>
</gene>
<dbReference type="Proteomes" id="UP001359886">
    <property type="component" value="Unassembled WGS sequence"/>
</dbReference>
<proteinExistence type="inferred from homology"/>
<organism evidence="2 3">
    <name type="scientific">Elongatibacter sediminis</name>
    <dbReference type="NCBI Taxonomy" id="3119006"/>
    <lineage>
        <taxon>Bacteria</taxon>
        <taxon>Pseudomonadati</taxon>
        <taxon>Pseudomonadota</taxon>
        <taxon>Gammaproteobacteria</taxon>
        <taxon>Chromatiales</taxon>
        <taxon>Wenzhouxiangellaceae</taxon>
        <taxon>Elongatibacter</taxon>
    </lineage>
</organism>
<keyword evidence="3" id="KW-1185">Reference proteome</keyword>
<protein>
    <submittedName>
        <fullName evidence="2">DUF47 family protein</fullName>
    </submittedName>
</protein>
<evidence type="ECO:0000313" key="2">
    <source>
        <dbReference type="EMBL" id="MEJ8566345.1"/>
    </source>
</evidence>
<dbReference type="InterPro" id="IPR038078">
    <property type="entry name" value="PhoU-like_sf"/>
</dbReference>
<reference evidence="2 3" key="1">
    <citation type="submission" date="2024-02" db="EMBL/GenBank/DDBJ databases">
        <title>A novel Wenzhouxiangellaceae bacterium, isolated from coastal sediments.</title>
        <authorList>
            <person name="Du Z.-J."/>
            <person name="Ye Y.-Q."/>
            <person name="Zhang X.-Y."/>
        </authorList>
    </citation>
    <scope>NUCLEOTIDE SEQUENCE [LARGE SCALE GENOMIC DNA]</scope>
    <source>
        <strain evidence="2 3">CH-27</strain>
    </source>
</reference>
<evidence type="ECO:0000256" key="1">
    <source>
        <dbReference type="ARBA" id="ARBA00008591"/>
    </source>
</evidence>
<dbReference type="PANTHER" id="PTHR36536">
    <property type="entry name" value="UPF0111 PROTEIN HI_1603"/>
    <property type="match status" value="1"/>
</dbReference>
<dbReference type="PANTHER" id="PTHR36536:SF3">
    <property type="entry name" value="UPF0111 PROTEIN HI_1603"/>
    <property type="match status" value="1"/>
</dbReference>
<dbReference type="InterPro" id="IPR002727">
    <property type="entry name" value="DUF47"/>
</dbReference>
<dbReference type="AlphaFoldDB" id="A0AAW9RD81"/>
<dbReference type="EMBL" id="JAZHOG010000001">
    <property type="protein sequence ID" value="MEJ8566345.1"/>
    <property type="molecule type" value="Genomic_DNA"/>
</dbReference>
<dbReference type="Pfam" id="PF01865">
    <property type="entry name" value="PhoU_div"/>
    <property type="match status" value="1"/>
</dbReference>
<dbReference type="Gene3D" id="1.20.58.220">
    <property type="entry name" value="Phosphate transport system protein phou homolog 2, domain 2"/>
    <property type="match status" value="1"/>
</dbReference>
<evidence type="ECO:0000313" key="3">
    <source>
        <dbReference type="Proteomes" id="UP001359886"/>
    </source>
</evidence>
<name>A0AAW9RD81_9GAMM</name>
<accession>A0AAW9RD81</accession>
<comment type="caution">
    <text evidence="2">The sequence shown here is derived from an EMBL/GenBank/DDBJ whole genome shotgun (WGS) entry which is preliminary data.</text>
</comment>